<dbReference type="InterPro" id="IPR019734">
    <property type="entry name" value="TPR_rpt"/>
</dbReference>
<evidence type="ECO:0000313" key="5">
    <source>
        <dbReference type="Proteomes" id="UP000308528"/>
    </source>
</evidence>
<feature type="region of interest" description="Disordered" evidence="2">
    <location>
        <begin position="21"/>
        <end position="58"/>
    </location>
</feature>
<dbReference type="InterPro" id="IPR011990">
    <property type="entry name" value="TPR-like_helical_dom_sf"/>
</dbReference>
<dbReference type="SUPFAM" id="SSF48452">
    <property type="entry name" value="TPR-like"/>
    <property type="match status" value="1"/>
</dbReference>
<evidence type="ECO:0008006" key="6">
    <source>
        <dbReference type="Google" id="ProtNLM"/>
    </source>
</evidence>
<gene>
    <name evidence="4" type="ORF">E4021_09200</name>
</gene>
<accession>A0A4S4NU62</accession>
<dbReference type="Gene3D" id="1.25.40.10">
    <property type="entry name" value="Tetratricopeptide repeat domain"/>
    <property type="match status" value="1"/>
</dbReference>
<feature type="compositionally biased region" description="Polar residues" evidence="2">
    <location>
        <begin position="36"/>
        <end position="46"/>
    </location>
</feature>
<organism evidence="4 5">
    <name type="scientific">Neolewinella litorea</name>
    <dbReference type="NCBI Taxonomy" id="2562452"/>
    <lineage>
        <taxon>Bacteria</taxon>
        <taxon>Pseudomonadati</taxon>
        <taxon>Bacteroidota</taxon>
        <taxon>Saprospiria</taxon>
        <taxon>Saprospirales</taxon>
        <taxon>Lewinellaceae</taxon>
        <taxon>Neolewinella</taxon>
    </lineage>
</organism>
<dbReference type="OrthoDB" id="1523318at2"/>
<evidence type="ECO:0000313" key="4">
    <source>
        <dbReference type="EMBL" id="THH39780.1"/>
    </source>
</evidence>
<dbReference type="AlphaFoldDB" id="A0A4S4NU62"/>
<dbReference type="PROSITE" id="PS50005">
    <property type="entry name" value="TPR"/>
    <property type="match status" value="1"/>
</dbReference>
<proteinExistence type="predicted"/>
<protein>
    <recommendedName>
        <fullName evidence="6">Tetratricopeptide repeat protein</fullName>
    </recommendedName>
</protein>
<sequence>MKYLLYLLFFLTAPLMAQFDEPEGDDTWSEEPPPSGTFTGSETATTRTRDKGMGLGRGATTPVAEDARLLRARQEAEQRVESGDQMPPEEMSGFEDALGMGYYYLDAGRDDLSGEYLAVAEAKLEYGDLDAVLSVFYLYNLLADGAKERGMEQEAEAMFEKAESVADTYLANDPPPADAAEMHAELGWNYYDLGWYDLAAYHFHEILDWQPEDAGNAYMVASTLALAGRTEMALDYLAEALELGLLDEYSVDPGQDGDLDGLRDTDAYRELAEAYDF</sequence>
<name>A0A4S4NU62_9BACT</name>
<keyword evidence="3" id="KW-0732">Signal</keyword>
<feature type="signal peptide" evidence="3">
    <location>
        <begin position="1"/>
        <end position="19"/>
    </location>
</feature>
<dbReference type="Proteomes" id="UP000308528">
    <property type="component" value="Unassembled WGS sequence"/>
</dbReference>
<keyword evidence="1" id="KW-0802">TPR repeat</keyword>
<evidence type="ECO:0000256" key="1">
    <source>
        <dbReference type="PROSITE-ProRule" id="PRU00339"/>
    </source>
</evidence>
<keyword evidence="5" id="KW-1185">Reference proteome</keyword>
<dbReference type="RefSeq" id="WP_136458652.1">
    <property type="nucleotide sequence ID" value="NZ_SRSF01000003.1"/>
</dbReference>
<reference evidence="4 5" key="1">
    <citation type="submission" date="2019-04" db="EMBL/GenBank/DDBJ databases">
        <title>Lewinella litorea sp. nov., isolated from a marine sand.</title>
        <authorList>
            <person name="Yoon J.-H."/>
        </authorList>
    </citation>
    <scope>NUCLEOTIDE SEQUENCE [LARGE SCALE GENOMIC DNA]</scope>
    <source>
        <strain evidence="4 5">HSMS-39</strain>
    </source>
</reference>
<dbReference type="EMBL" id="SRSF01000003">
    <property type="protein sequence ID" value="THH39780.1"/>
    <property type="molecule type" value="Genomic_DNA"/>
</dbReference>
<comment type="caution">
    <text evidence="4">The sequence shown here is derived from an EMBL/GenBank/DDBJ whole genome shotgun (WGS) entry which is preliminary data.</text>
</comment>
<evidence type="ECO:0000256" key="3">
    <source>
        <dbReference type="SAM" id="SignalP"/>
    </source>
</evidence>
<feature type="chain" id="PRO_5020265026" description="Tetratricopeptide repeat protein" evidence="3">
    <location>
        <begin position="20"/>
        <end position="277"/>
    </location>
</feature>
<evidence type="ECO:0000256" key="2">
    <source>
        <dbReference type="SAM" id="MobiDB-lite"/>
    </source>
</evidence>
<feature type="repeat" description="TPR" evidence="1">
    <location>
        <begin position="180"/>
        <end position="213"/>
    </location>
</feature>